<protein>
    <recommendedName>
        <fullName evidence="3">Secreted protein</fullName>
    </recommendedName>
</protein>
<dbReference type="EMBL" id="JAZHXI010000009">
    <property type="protein sequence ID" value="KAL2068101.1"/>
    <property type="molecule type" value="Genomic_DNA"/>
</dbReference>
<sequence>MTAIYCYLLSHLTSYFLFTHQNVELDIPIYLVASYRHIYQQAKLSACMHQLYLDWERSLFFRAGCWARHYIHNLSLKYAVWDGTGMGHGQ</sequence>
<comment type="caution">
    <text evidence="1">The sequence shown here is derived from an EMBL/GenBank/DDBJ whole genome shotgun (WGS) entry which is preliminary data.</text>
</comment>
<dbReference type="Proteomes" id="UP001595075">
    <property type="component" value="Unassembled WGS sequence"/>
</dbReference>
<keyword evidence="2" id="KW-1185">Reference proteome</keyword>
<gene>
    <name evidence="1" type="ORF">VTL71DRAFT_16199</name>
</gene>
<evidence type="ECO:0008006" key="3">
    <source>
        <dbReference type="Google" id="ProtNLM"/>
    </source>
</evidence>
<accession>A0ABR4CFV2</accession>
<evidence type="ECO:0000313" key="2">
    <source>
        <dbReference type="Proteomes" id="UP001595075"/>
    </source>
</evidence>
<evidence type="ECO:0000313" key="1">
    <source>
        <dbReference type="EMBL" id="KAL2068101.1"/>
    </source>
</evidence>
<reference evidence="1 2" key="1">
    <citation type="journal article" date="2024" name="Commun. Biol.">
        <title>Comparative genomic analysis of thermophilic fungi reveals convergent evolutionary adaptations and gene losses.</title>
        <authorList>
            <person name="Steindorff A.S."/>
            <person name="Aguilar-Pontes M.V."/>
            <person name="Robinson A.J."/>
            <person name="Andreopoulos B."/>
            <person name="LaButti K."/>
            <person name="Kuo A."/>
            <person name="Mondo S."/>
            <person name="Riley R."/>
            <person name="Otillar R."/>
            <person name="Haridas S."/>
            <person name="Lipzen A."/>
            <person name="Grimwood J."/>
            <person name="Schmutz J."/>
            <person name="Clum A."/>
            <person name="Reid I.D."/>
            <person name="Moisan M.C."/>
            <person name="Butler G."/>
            <person name="Nguyen T.T.M."/>
            <person name="Dewar K."/>
            <person name="Conant G."/>
            <person name="Drula E."/>
            <person name="Henrissat B."/>
            <person name="Hansel C."/>
            <person name="Singer S."/>
            <person name="Hutchinson M.I."/>
            <person name="de Vries R.P."/>
            <person name="Natvig D.O."/>
            <person name="Powell A.J."/>
            <person name="Tsang A."/>
            <person name="Grigoriev I.V."/>
        </authorList>
    </citation>
    <scope>NUCLEOTIDE SEQUENCE [LARGE SCALE GENOMIC DNA]</scope>
    <source>
        <strain evidence="1 2">CBS 494.80</strain>
    </source>
</reference>
<organism evidence="1 2">
    <name type="scientific">Oculimacula yallundae</name>
    <dbReference type="NCBI Taxonomy" id="86028"/>
    <lineage>
        <taxon>Eukaryota</taxon>
        <taxon>Fungi</taxon>
        <taxon>Dikarya</taxon>
        <taxon>Ascomycota</taxon>
        <taxon>Pezizomycotina</taxon>
        <taxon>Leotiomycetes</taxon>
        <taxon>Helotiales</taxon>
        <taxon>Ploettnerulaceae</taxon>
        <taxon>Oculimacula</taxon>
    </lineage>
</organism>
<name>A0ABR4CFV2_9HELO</name>
<proteinExistence type="predicted"/>